<evidence type="ECO:0000259" key="5">
    <source>
        <dbReference type="PROSITE" id="PS51007"/>
    </source>
</evidence>
<organism evidence="6 7">
    <name type="scientific">Neobacillus mesonae</name>
    <dbReference type="NCBI Taxonomy" id="1193713"/>
    <lineage>
        <taxon>Bacteria</taxon>
        <taxon>Bacillati</taxon>
        <taxon>Bacillota</taxon>
        <taxon>Bacilli</taxon>
        <taxon>Bacillales</taxon>
        <taxon>Bacillaceae</taxon>
        <taxon>Neobacillus</taxon>
    </lineage>
</organism>
<sequence length="217" mass="24289">MRKILIGSYILVMFIVIFAISNGELIDGKKSKAVAAGEKLYLQYCLACHGETGKGEGKRAGTAINNQHFLSSVSDEDLYNYVKFGRKDTDMHAYGTSLLDEDIHKLVVFIRHWQTEKISFEAPNVIAGDPDQGRGKYNLYCLSCHGEAGEGKIKMGTALANPQYLKYTSDRQIWITTAYGREETRMGPSLKGLEGARQLKKQDISDIVSYIRSLEHK</sequence>
<dbReference type="InterPro" id="IPR036909">
    <property type="entry name" value="Cyt_c-like_dom_sf"/>
</dbReference>
<dbReference type="AlphaFoldDB" id="A0A3T0I1V4"/>
<dbReference type="SUPFAM" id="SSF46626">
    <property type="entry name" value="Cytochrome c"/>
    <property type="match status" value="2"/>
</dbReference>
<dbReference type="PROSITE" id="PS51007">
    <property type="entry name" value="CYTC"/>
    <property type="match status" value="2"/>
</dbReference>
<dbReference type="KEGG" id="nmk:CHR53_19625"/>
<keyword evidence="1 4" id="KW-0349">Heme</keyword>
<dbReference type="Pfam" id="PF13442">
    <property type="entry name" value="Cytochrome_CBB3"/>
    <property type="match status" value="1"/>
</dbReference>
<dbReference type="Gene3D" id="1.10.760.10">
    <property type="entry name" value="Cytochrome c-like domain"/>
    <property type="match status" value="2"/>
</dbReference>
<evidence type="ECO:0000256" key="1">
    <source>
        <dbReference type="ARBA" id="ARBA00022617"/>
    </source>
</evidence>
<reference evidence="6 7" key="1">
    <citation type="submission" date="2017-07" db="EMBL/GenBank/DDBJ databases">
        <title>The complete genome sequence of Bacillus mesonae strain H20-5, an efficient strain improving plant abiotic stress resistance.</title>
        <authorList>
            <person name="Kim S.Y."/>
            <person name="Song H."/>
            <person name="Sang M.K."/>
            <person name="Weon H.-Y."/>
            <person name="Song J."/>
        </authorList>
    </citation>
    <scope>NUCLEOTIDE SEQUENCE [LARGE SCALE GENOMIC DNA]</scope>
    <source>
        <strain evidence="6 7">H20-5</strain>
    </source>
</reference>
<dbReference type="PANTHER" id="PTHR35008">
    <property type="entry name" value="BLL4482 PROTEIN-RELATED"/>
    <property type="match status" value="1"/>
</dbReference>
<evidence type="ECO:0000256" key="3">
    <source>
        <dbReference type="ARBA" id="ARBA00023004"/>
    </source>
</evidence>
<accession>A0A3T0I1V4</accession>
<name>A0A3T0I1V4_9BACI</name>
<dbReference type="InterPro" id="IPR009056">
    <property type="entry name" value="Cyt_c-like_dom"/>
</dbReference>
<evidence type="ECO:0000256" key="4">
    <source>
        <dbReference type="PROSITE-ProRule" id="PRU00433"/>
    </source>
</evidence>
<keyword evidence="3 4" id="KW-0408">Iron</keyword>
<gene>
    <name evidence="6" type="ORF">CHR53_19625</name>
</gene>
<dbReference type="InterPro" id="IPR051459">
    <property type="entry name" value="Cytochrome_c-type_DH"/>
</dbReference>
<proteinExistence type="predicted"/>
<evidence type="ECO:0000313" key="6">
    <source>
        <dbReference type="EMBL" id="AZU63293.1"/>
    </source>
</evidence>
<dbReference type="RefSeq" id="WP_066385380.1">
    <property type="nucleotide sequence ID" value="NZ_CP022572.1"/>
</dbReference>
<evidence type="ECO:0000256" key="2">
    <source>
        <dbReference type="ARBA" id="ARBA00022723"/>
    </source>
</evidence>
<dbReference type="EMBL" id="CP022572">
    <property type="protein sequence ID" value="AZU63293.1"/>
    <property type="molecule type" value="Genomic_DNA"/>
</dbReference>
<dbReference type="GO" id="GO:0046872">
    <property type="term" value="F:metal ion binding"/>
    <property type="evidence" value="ECO:0007669"/>
    <property type="project" value="UniProtKB-KW"/>
</dbReference>
<protein>
    <submittedName>
        <fullName evidence="6">Cytochrome c</fullName>
    </submittedName>
</protein>
<feature type="domain" description="Cytochrome c" evidence="5">
    <location>
        <begin position="32"/>
        <end position="114"/>
    </location>
</feature>
<dbReference type="GO" id="GO:0020037">
    <property type="term" value="F:heme binding"/>
    <property type="evidence" value="ECO:0007669"/>
    <property type="project" value="InterPro"/>
</dbReference>
<dbReference type="OrthoDB" id="9779283at2"/>
<dbReference type="GO" id="GO:0009055">
    <property type="term" value="F:electron transfer activity"/>
    <property type="evidence" value="ECO:0007669"/>
    <property type="project" value="InterPro"/>
</dbReference>
<dbReference type="STRING" id="1193713.GCA_001636315_00758"/>
<feature type="domain" description="Cytochrome c" evidence="5">
    <location>
        <begin position="128"/>
        <end position="215"/>
    </location>
</feature>
<keyword evidence="2 4" id="KW-0479">Metal-binding</keyword>
<evidence type="ECO:0000313" key="7">
    <source>
        <dbReference type="Proteomes" id="UP000282892"/>
    </source>
</evidence>
<keyword evidence="7" id="KW-1185">Reference proteome</keyword>
<dbReference type="Pfam" id="PF00034">
    <property type="entry name" value="Cytochrom_C"/>
    <property type="match status" value="1"/>
</dbReference>
<dbReference type="Proteomes" id="UP000282892">
    <property type="component" value="Chromosome"/>
</dbReference>
<dbReference type="PANTHER" id="PTHR35008:SF8">
    <property type="entry name" value="ALCOHOL DEHYDROGENASE CYTOCHROME C SUBUNIT"/>
    <property type="match status" value="1"/>
</dbReference>